<dbReference type="PROSITE" id="PS50998">
    <property type="entry name" value="GLA_2"/>
    <property type="match status" value="1"/>
</dbReference>
<name>A0A4W3JW93_CALMI</name>
<evidence type="ECO:0000259" key="4">
    <source>
        <dbReference type="PROSITE" id="PS50998"/>
    </source>
</evidence>
<dbReference type="GO" id="GO:0005509">
    <property type="term" value="F:calcium ion binding"/>
    <property type="evidence" value="ECO:0007669"/>
    <property type="project" value="InterPro"/>
</dbReference>
<dbReference type="OMA" id="WKDVFTS"/>
<organism evidence="5 6">
    <name type="scientific">Callorhinchus milii</name>
    <name type="common">Ghost shark</name>
    <dbReference type="NCBI Taxonomy" id="7868"/>
    <lineage>
        <taxon>Eukaryota</taxon>
        <taxon>Metazoa</taxon>
        <taxon>Chordata</taxon>
        <taxon>Craniata</taxon>
        <taxon>Vertebrata</taxon>
        <taxon>Chondrichthyes</taxon>
        <taxon>Holocephali</taxon>
        <taxon>Chimaeriformes</taxon>
        <taxon>Callorhinchidae</taxon>
        <taxon>Callorhinchus</taxon>
    </lineage>
</organism>
<protein>
    <recommendedName>
        <fullName evidence="4">Gla domain-containing protein</fullName>
    </recommendedName>
</protein>
<dbReference type="PANTHER" id="PTHR24278">
    <property type="entry name" value="COAGULATION FACTOR"/>
    <property type="match status" value="1"/>
</dbReference>
<feature type="region of interest" description="Disordered" evidence="2">
    <location>
        <begin position="228"/>
        <end position="255"/>
    </location>
</feature>
<evidence type="ECO:0000313" key="6">
    <source>
        <dbReference type="Proteomes" id="UP000314986"/>
    </source>
</evidence>
<dbReference type="InParanoid" id="A0A4W3JW93"/>
<feature type="transmembrane region" description="Helical" evidence="3">
    <location>
        <begin position="168"/>
        <end position="190"/>
    </location>
</feature>
<dbReference type="STRING" id="7868.ENSCMIP00000043401"/>
<dbReference type="PROSITE" id="PS00011">
    <property type="entry name" value="GLA_1"/>
    <property type="match status" value="1"/>
</dbReference>
<keyword evidence="3" id="KW-0472">Membrane</keyword>
<evidence type="ECO:0000256" key="2">
    <source>
        <dbReference type="SAM" id="MobiDB-lite"/>
    </source>
</evidence>
<sequence length="255" mass="28911">MKPKEITDSSGSVSLKIPEEQIISGEESAICTEEKWGHWLGFWSSWWLCWIGAISPVVMFNWHLPVLIFGLSECIGKSISQTGQNEGKAFIKEKEAQSFLGRRILYNRWDFEIFTQGNLERECFEEICSFEEAQEVFEDDKKTKLFWKEYTTKGPYAKPGISTDITTIVTAFFTTAVFIVIVGLLAWCYCKRRYKDRSSTGGTEDVPADPVPFTSVEEPGLPSYEQALQTTGQYDGPPPPYQPGSFGRCKTQSSR</sequence>
<dbReference type="InterPro" id="IPR000294">
    <property type="entry name" value="GLA_domain"/>
</dbReference>
<dbReference type="InterPro" id="IPR050442">
    <property type="entry name" value="Peptidase_S1_coag_factors"/>
</dbReference>
<evidence type="ECO:0000256" key="1">
    <source>
        <dbReference type="ARBA" id="ARBA00023157"/>
    </source>
</evidence>
<dbReference type="PRINTS" id="PR00001">
    <property type="entry name" value="GLABLOOD"/>
</dbReference>
<keyword evidence="3" id="KW-1133">Transmembrane helix</keyword>
<dbReference type="FunFam" id="4.10.740.10:FF:000001">
    <property type="entry name" value="vitamin K-dependent protein S"/>
    <property type="match status" value="1"/>
</dbReference>
<dbReference type="SMART" id="SM00069">
    <property type="entry name" value="GLA"/>
    <property type="match status" value="1"/>
</dbReference>
<keyword evidence="1" id="KW-1015">Disulfide bond</keyword>
<dbReference type="SUPFAM" id="SSF57630">
    <property type="entry name" value="GLA-domain"/>
    <property type="match status" value="1"/>
</dbReference>
<dbReference type="GeneTree" id="ENSGT00940000158268"/>
<feature type="domain" description="Gla" evidence="4">
    <location>
        <begin position="106"/>
        <end position="152"/>
    </location>
</feature>
<proteinExistence type="predicted"/>
<dbReference type="GO" id="GO:0005886">
    <property type="term" value="C:plasma membrane"/>
    <property type="evidence" value="ECO:0007669"/>
    <property type="project" value="TreeGrafter"/>
</dbReference>
<dbReference type="GO" id="GO:0005615">
    <property type="term" value="C:extracellular space"/>
    <property type="evidence" value="ECO:0007669"/>
    <property type="project" value="TreeGrafter"/>
</dbReference>
<dbReference type="InterPro" id="IPR035972">
    <property type="entry name" value="GLA-like_dom_SF"/>
</dbReference>
<evidence type="ECO:0000256" key="3">
    <source>
        <dbReference type="SAM" id="Phobius"/>
    </source>
</evidence>
<reference evidence="6" key="1">
    <citation type="journal article" date="2006" name="Science">
        <title>Ancient noncoding elements conserved in the human genome.</title>
        <authorList>
            <person name="Venkatesh B."/>
            <person name="Kirkness E.F."/>
            <person name="Loh Y.H."/>
            <person name="Halpern A.L."/>
            <person name="Lee A.P."/>
            <person name="Johnson J."/>
            <person name="Dandona N."/>
            <person name="Viswanathan L.D."/>
            <person name="Tay A."/>
            <person name="Venter J.C."/>
            <person name="Strausberg R.L."/>
            <person name="Brenner S."/>
        </authorList>
    </citation>
    <scope>NUCLEOTIDE SEQUENCE [LARGE SCALE GENOMIC DNA]</scope>
</reference>
<accession>A0A4W3JW93</accession>
<dbReference type="Ensembl" id="ENSCMIT00000044023.1">
    <property type="protein sequence ID" value="ENSCMIP00000043401.1"/>
    <property type="gene ID" value="ENSCMIG00000017995.1"/>
</dbReference>
<keyword evidence="6" id="KW-1185">Reference proteome</keyword>
<reference evidence="5" key="4">
    <citation type="submission" date="2025-08" db="UniProtKB">
        <authorList>
            <consortium name="Ensembl"/>
        </authorList>
    </citation>
    <scope>IDENTIFICATION</scope>
</reference>
<evidence type="ECO:0000313" key="5">
    <source>
        <dbReference type="Ensembl" id="ENSCMIP00000043401.1"/>
    </source>
</evidence>
<dbReference type="Proteomes" id="UP000314986">
    <property type="component" value="Unassembled WGS sequence"/>
</dbReference>
<dbReference type="InterPro" id="IPR017857">
    <property type="entry name" value="Coagulation_fac-like_Gla_dom"/>
</dbReference>
<dbReference type="AlphaFoldDB" id="A0A4W3JW93"/>
<keyword evidence="3" id="KW-0812">Transmembrane</keyword>
<feature type="region of interest" description="Disordered" evidence="2">
    <location>
        <begin position="196"/>
        <end position="216"/>
    </location>
</feature>
<dbReference type="PANTHER" id="PTHR24278:SF38">
    <property type="entry name" value="TRANSMEMBRANE GAMMA-CARBOXYGLUTAMIC ACID PROTEIN 4"/>
    <property type="match status" value="1"/>
</dbReference>
<dbReference type="Pfam" id="PF00594">
    <property type="entry name" value="Gla"/>
    <property type="match status" value="1"/>
</dbReference>
<reference evidence="6" key="3">
    <citation type="journal article" date="2014" name="Nature">
        <title>Elephant shark genome provides unique insights into gnathostome evolution.</title>
        <authorList>
            <consortium name="International Elephant Shark Genome Sequencing Consortium"/>
            <person name="Venkatesh B."/>
            <person name="Lee A.P."/>
            <person name="Ravi V."/>
            <person name="Maurya A.K."/>
            <person name="Lian M.M."/>
            <person name="Swann J.B."/>
            <person name="Ohta Y."/>
            <person name="Flajnik M.F."/>
            <person name="Sutoh Y."/>
            <person name="Kasahara M."/>
            <person name="Hoon S."/>
            <person name="Gangu V."/>
            <person name="Roy S.W."/>
            <person name="Irimia M."/>
            <person name="Korzh V."/>
            <person name="Kondrychyn I."/>
            <person name="Lim Z.W."/>
            <person name="Tay B.H."/>
            <person name="Tohari S."/>
            <person name="Kong K.W."/>
            <person name="Ho S."/>
            <person name="Lorente-Galdos B."/>
            <person name="Quilez J."/>
            <person name="Marques-Bonet T."/>
            <person name="Raney B.J."/>
            <person name="Ingham P.W."/>
            <person name="Tay A."/>
            <person name="Hillier L.W."/>
            <person name="Minx P."/>
            <person name="Boehm T."/>
            <person name="Wilson R.K."/>
            <person name="Brenner S."/>
            <person name="Warren W.C."/>
        </authorList>
    </citation>
    <scope>NUCLEOTIDE SEQUENCE [LARGE SCALE GENOMIC DNA]</scope>
</reference>
<reference evidence="5" key="5">
    <citation type="submission" date="2025-09" db="UniProtKB">
        <authorList>
            <consortium name="Ensembl"/>
        </authorList>
    </citation>
    <scope>IDENTIFICATION</scope>
</reference>
<reference evidence="6" key="2">
    <citation type="journal article" date="2007" name="PLoS Biol.">
        <title>Survey sequencing and comparative analysis of the elephant shark (Callorhinchus milii) genome.</title>
        <authorList>
            <person name="Venkatesh B."/>
            <person name="Kirkness E.F."/>
            <person name="Loh Y.H."/>
            <person name="Halpern A.L."/>
            <person name="Lee A.P."/>
            <person name="Johnson J."/>
            <person name="Dandona N."/>
            <person name="Viswanathan L.D."/>
            <person name="Tay A."/>
            <person name="Venter J.C."/>
            <person name="Strausberg R.L."/>
            <person name="Brenner S."/>
        </authorList>
    </citation>
    <scope>NUCLEOTIDE SEQUENCE [LARGE SCALE GENOMIC DNA]</scope>
</reference>
<dbReference type="Gene3D" id="4.10.740.10">
    <property type="entry name" value="Coagulation Factor IX"/>
    <property type="match status" value="1"/>
</dbReference>